<dbReference type="InterPro" id="IPR002938">
    <property type="entry name" value="FAD-bd"/>
</dbReference>
<dbReference type="PANTHER" id="PTHR46865">
    <property type="entry name" value="OXIDOREDUCTASE-RELATED"/>
    <property type="match status" value="1"/>
</dbReference>
<dbReference type="eggNOG" id="COG0654">
    <property type="taxonomic scope" value="Bacteria"/>
</dbReference>
<keyword evidence="2" id="KW-0560">Oxidoreductase</keyword>
<evidence type="ECO:0000259" key="1">
    <source>
        <dbReference type="Pfam" id="PF01494"/>
    </source>
</evidence>
<dbReference type="GO" id="GO:0071949">
    <property type="term" value="F:FAD binding"/>
    <property type="evidence" value="ECO:0007669"/>
    <property type="project" value="InterPro"/>
</dbReference>
<dbReference type="PRINTS" id="PR00420">
    <property type="entry name" value="RNGMNOXGNASE"/>
</dbReference>
<dbReference type="InterPro" id="IPR036188">
    <property type="entry name" value="FAD/NAD-bd_sf"/>
</dbReference>
<sequence length="407" mass="44330">MNPTQGNGNRVLIVGLGIGGAAAAIRLREIGWTPTVVERAAQRRSGGYFIALFGAGRAAARRLGIMDGIRDRASTDGASFEIDRAGNRRRGLGYVDLPGRPWMMLRGDVEQATCAKLPADTDIRFSTVPAAIEQDVDGVDVTLTDTVTGASTTERFDLVIGADGVRSTVRSLVFGPHEKYLHRLDYVVAAFSLDRALSDLAEGDGATLLEPGRSVWIFPFADRPSTVLVSYRTDDVDAELTEPPAERMRAVFGTGPLGRTLTEVAAALETTGDVLFDSVEQVRMDSWHRGRVVLLGDAAWCVSLYSGMGASSALAGAHLLGTMLQRHPADPARAFAAWDRALRPAVEYYQRIGMDMTSFFTPSNRRQIAIFRILGRLQQTRFAGRPVQLLLRYMKASRMKEKDIAAP</sequence>
<evidence type="ECO:0000313" key="2">
    <source>
        <dbReference type="EMBL" id="AHH19527.1"/>
    </source>
</evidence>
<dbReference type="PATRIC" id="fig|1415166.3.peg.4882"/>
<dbReference type="EMBL" id="CP006850">
    <property type="protein sequence ID" value="AHH19527.1"/>
    <property type="molecule type" value="Genomic_DNA"/>
</dbReference>
<dbReference type="Gene3D" id="3.30.9.10">
    <property type="entry name" value="D-Amino Acid Oxidase, subunit A, domain 2"/>
    <property type="match status" value="1"/>
</dbReference>
<dbReference type="GO" id="GO:0004497">
    <property type="term" value="F:monooxygenase activity"/>
    <property type="evidence" value="ECO:0007669"/>
    <property type="project" value="UniProtKB-KW"/>
</dbReference>
<evidence type="ECO:0000313" key="3">
    <source>
        <dbReference type="Proteomes" id="UP000019150"/>
    </source>
</evidence>
<dbReference type="Proteomes" id="UP000019150">
    <property type="component" value="Chromosome"/>
</dbReference>
<dbReference type="RefSeq" id="WP_202807935.1">
    <property type="nucleotide sequence ID" value="NZ_CP006850.1"/>
</dbReference>
<dbReference type="AlphaFoldDB" id="W5TJY1"/>
<dbReference type="STRING" id="1415166.NONO_c47430"/>
<accession>W5TJY1</accession>
<keyword evidence="3" id="KW-1185">Reference proteome</keyword>
<dbReference type="Gene3D" id="3.50.50.60">
    <property type="entry name" value="FAD/NAD(P)-binding domain"/>
    <property type="match status" value="1"/>
</dbReference>
<dbReference type="KEGG" id="nno:NONO_c47430"/>
<dbReference type="SUPFAM" id="SSF51905">
    <property type="entry name" value="FAD/NAD(P)-binding domain"/>
    <property type="match status" value="1"/>
</dbReference>
<protein>
    <submittedName>
        <fullName evidence="2">Putative FAD-binding monooxygenase</fullName>
    </submittedName>
</protein>
<proteinExistence type="predicted"/>
<dbReference type="PANTHER" id="PTHR46865:SF8">
    <property type="entry name" value="POSSIBLE OXIDOREDUCTASE"/>
    <property type="match status" value="1"/>
</dbReference>
<feature type="domain" description="FAD-binding" evidence="1">
    <location>
        <begin position="10"/>
        <end position="325"/>
    </location>
</feature>
<dbReference type="Pfam" id="PF01494">
    <property type="entry name" value="FAD_binding_3"/>
    <property type="match status" value="1"/>
</dbReference>
<keyword evidence="2" id="KW-0503">Monooxygenase</keyword>
<gene>
    <name evidence="2" type="ORF">NONO_c47430</name>
</gene>
<reference evidence="2 3" key="1">
    <citation type="journal article" date="2014" name="Appl. Environ. Microbiol.">
        <title>Insights into the Microbial Degradation of Rubber and Gutta-Percha by Analysis of the Complete Genome of Nocardia nova SH22a.</title>
        <authorList>
            <person name="Luo Q."/>
            <person name="Hiessl S."/>
            <person name="Poehlein A."/>
            <person name="Daniel R."/>
            <person name="Steinbuchel A."/>
        </authorList>
    </citation>
    <scope>NUCLEOTIDE SEQUENCE [LARGE SCALE GENOMIC DNA]</scope>
    <source>
        <strain evidence="2">SH22a</strain>
    </source>
</reference>
<organism evidence="2 3">
    <name type="scientific">Nocardia nova SH22a</name>
    <dbReference type="NCBI Taxonomy" id="1415166"/>
    <lineage>
        <taxon>Bacteria</taxon>
        <taxon>Bacillati</taxon>
        <taxon>Actinomycetota</taxon>
        <taxon>Actinomycetes</taxon>
        <taxon>Mycobacteriales</taxon>
        <taxon>Nocardiaceae</taxon>
        <taxon>Nocardia</taxon>
    </lineage>
</organism>
<dbReference type="HOGENOM" id="CLU_009665_1_0_11"/>
<dbReference type="InterPro" id="IPR051704">
    <property type="entry name" value="FAD_aromatic-hydroxylase"/>
</dbReference>
<name>W5TJY1_9NOCA</name>